<keyword evidence="1" id="KW-1133">Transmembrane helix</keyword>
<feature type="transmembrane region" description="Helical" evidence="1">
    <location>
        <begin position="281"/>
        <end position="307"/>
    </location>
</feature>
<dbReference type="InterPro" id="IPR004158">
    <property type="entry name" value="DUF247_pln"/>
</dbReference>
<reference evidence="2 3" key="1">
    <citation type="submission" date="2023-12" db="EMBL/GenBank/DDBJ databases">
        <title>A high-quality genome assembly for Dillenia turbinata (Dilleniales).</title>
        <authorList>
            <person name="Chanderbali A."/>
        </authorList>
    </citation>
    <scope>NUCLEOTIDE SEQUENCE [LARGE SCALE GENOMIC DNA]</scope>
    <source>
        <strain evidence="2">LSX21</strain>
        <tissue evidence="2">Leaf</tissue>
    </source>
</reference>
<dbReference type="EMBL" id="JBAMMX010000026">
    <property type="protein sequence ID" value="KAK6914240.1"/>
    <property type="molecule type" value="Genomic_DNA"/>
</dbReference>
<dbReference type="AlphaFoldDB" id="A0AAN8UEZ1"/>
<dbReference type="PANTHER" id="PTHR31170:SF25">
    <property type="entry name" value="BNAA09G04570D PROTEIN"/>
    <property type="match status" value="1"/>
</dbReference>
<proteinExistence type="predicted"/>
<comment type="caution">
    <text evidence="2">The sequence shown here is derived from an EMBL/GenBank/DDBJ whole genome shotgun (WGS) entry which is preliminary data.</text>
</comment>
<dbReference type="Pfam" id="PF03140">
    <property type="entry name" value="DUF247"/>
    <property type="match status" value="1"/>
</dbReference>
<evidence type="ECO:0000313" key="2">
    <source>
        <dbReference type="EMBL" id="KAK6914240.1"/>
    </source>
</evidence>
<organism evidence="2 3">
    <name type="scientific">Dillenia turbinata</name>
    <dbReference type="NCBI Taxonomy" id="194707"/>
    <lineage>
        <taxon>Eukaryota</taxon>
        <taxon>Viridiplantae</taxon>
        <taxon>Streptophyta</taxon>
        <taxon>Embryophyta</taxon>
        <taxon>Tracheophyta</taxon>
        <taxon>Spermatophyta</taxon>
        <taxon>Magnoliopsida</taxon>
        <taxon>eudicotyledons</taxon>
        <taxon>Gunneridae</taxon>
        <taxon>Pentapetalae</taxon>
        <taxon>Dilleniales</taxon>
        <taxon>Dilleniaceae</taxon>
        <taxon>Dillenia</taxon>
    </lineage>
</organism>
<dbReference type="Proteomes" id="UP001370490">
    <property type="component" value="Unassembled WGS sequence"/>
</dbReference>
<name>A0AAN8UEZ1_9MAGN</name>
<sequence>MATAPADAQQSEISEHEVEIPSKEVEAVIVEIGELLQKPRIASTKEGHNINRISAPVRDLNAASYTPKVVAIGSYHLKECPKAVEVIKNHYLQSVLGRKKRGEYPRIIREMSYLIKKAREYYAELEGISDHEFLKMMLLDSCFIVEILRRFHADEEVEMHEYILDDDLIFIDEATRSTIRRDLVLFENQLPFFVLQRFYDLIHNESETKSGAPFSKMALHFVGYTIPGPYCDLPEGEPKHLLGLLYDSLARLKPPDKRFGSRFRPFIEAVELCSLFSSSGWLGISLMILLLPWTIFLIFKAICCLYFRPIVKEFRLISCSTGLLEKGVKFKKRVMNETGTPTAHAREVNKETSEKGSLFDVEFSIDDGTLRMPTLTISNNTKDVFPNPLAYERYDRHGHQKYMGDYMALMIVSLTLLTI</sequence>
<dbReference type="PANTHER" id="PTHR31170">
    <property type="entry name" value="BNAC04G53230D PROTEIN"/>
    <property type="match status" value="1"/>
</dbReference>
<keyword evidence="1" id="KW-0812">Transmembrane</keyword>
<protein>
    <submittedName>
        <fullName evidence="2">Uncharacterized protein</fullName>
    </submittedName>
</protein>
<keyword evidence="1" id="KW-0472">Membrane</keyword>
<keyword evidence="3" id="KW-1185">Reference proteome</keyword>
<gene>
    <name evidence="2" type="ORF">RJ641_021561</name>
</gene>
<evidence type="ECO:0000313" key="3">
    <source>
        <dbReference type="Proteomes" id="UP001370490"/>
    </source>
</evidence>
<evidence type="ECO:0000256" key="1">
    <source>
        <dbReference type="SAM" id="Phobius"/>
    </source>
</evidence>
<accession>A0AAN8UEZ1</accession>